<dbReference type="PANTHER" id="PTHR35271">
    <property type="entry name" value="ABC TRANSPORTER, SUBSTRATE-BINDING LIPOPROTEIN-RELATED"/>
    <property type="match status" value="1"/>
</dbReference>
<dbReference type="Gene3D" id="3.40.50.2300">
    <property type="match status" value="1"/>
</dbReference>
<reference evidence="1 2" key="1">
    <citation type="journal article" date="2019" name="Int. J. Syst. Evol. Microbiol.">
        <title>The Global Catalogue of Microorganisms (GCM) 10K type strain sequencing project: providing services to taxonomists for standard genome sequencing and annotation.</title>
        <authorList>
            <consortium name="The Broad Institute Genomics Platform"/>
            <consortium name="The Broad Institute Genome Sequencing Center for Infectious Disease"/>
            <person name="Wu L."/>
            <person name="Ma J."/>
        </authorList>
    </citation>
    <scope>NUCLEOTIDE SEQUENCE [LARGE SCALE GENOMIC DNA]</scope>
    <source>
        <strain evidence="1 2">JCM 15503</strain>
    </source>
</reference>
<dbReference type="EMBL" id="BAAAEW010000004">
    <property type="protein sequence ID" value="GAA0742731.1"/>
    <property type="molecule type" value="Genomic_DNA"/>
</dbReference>
<sequence>MPPALRPLLLYLLFALWPFQRGMAAASAQAVLVLSQLPEVYDRSVMATLRRELQPVGNAEPYLLERVELPDETDIAKLRVAVQQAMKQRPWRLVVATTGQAAQLVAETGTRVPLLFRSSVHPVVSCLVHNLRHPGTGATGYTSATWSEGKMAEALQLAYPRLKQIVLLVDGRPDTYEADCPPTLPTPPCRAGFVHDPAEQAALLVSFTSLPDVLRIGRSPHPPVRVLRLCDPADVAALPRWLPANGAQAETALVVPYQPLFYESGTELIAKVRRLRLPAIFGSRNFLPMGALMAMAPLAEPPGEARGIELARRILAGESPAEIPVQRPEGVELIVNLSVARELGMPPSKALLRAADRLIR</sequence>
<gene>
    <name evidence="1" type="ORF">GCM10009107_06540</name>
</gene>
<keyword evidence="2" id="KW-1185">Reference proteome</keyword>
<name>A0ABN1JMJ1_9BURK</name>
<evidence type="ECO:0000313" key="1">
    <source>
        <dbReference type="EMBL" id="GAA0742731.1"/>
    </source>
</evidence>
<dbReference type="InterPro" id="IPR007487">
    <property type="entry name" value="ABC_transpt-TYRBP-like"/>
</dbReference>
<dbReference type="PANTHER" id="PTHR35271:SF1">
    <property type="entry name" value="ABC TRANSPORTER, SUBSTRATE-BINDING LIPOPROTEIN"/>
    <property type="match status" value="1"/>
</dbReference>
<accession>A0ABN1JMJ1</accession>
<evidence type="ECO:0000313" key="2">
    <source>
        <dbReference type="Proteomes" id="UP001500279"/>
    </source>
</evidence>
<organism evidence="1 2">
    <name type="scientific">Ideonella azotifigens</name>
    <dbReference type="NCBI Taxonomy" id="513160"/>
    <lineage>
        <taxon>Bacteria</taxon>
        <taxon>Pseudomonadati</taxon>
        <taxon>Pseudomonadota</taxon>
        <taxon>Betaproteobacteria</taxon>
        <taxon>Burkholderiales</taxon>
        <taxon>Sphaerotilaceae</taxon>
        <taxon>Ideonella</taxon>
    </lineage>
</organism>
<protein>
    <recommendedName>
        <fullName evidence="3">ABC transporter substrate-binding protein</fullName>
    </recommendedName>
</protein>
<comment type="caution">
    <text evidence="1">The sequence shown here is derived from an EMBL/GenBank/DDBJ whole genome shotgun (WGS) entry which is preliminary data.</text>
</comment>
<dbReference type="Proteomes" id="UP001500279">
    <property type="component" value="Unassembled WGS sequence"/>
</dbReference>
<proteinExistence type="predicted"/>
<dbReference type="Pfam" id="PF04392">
    <property type="entry name" value="ABC_sub_bind"/>
    <property type="match status" value="1"/>
</dbReference>
<evidence type="ECO:0008006" key="3">
    <source>
        <dbReference type="Google" id="ProtNLM"/>
    </source>
</evidence>